<keyword evidence="1" id="KW-0812">Transmembrane</keyword>
<accession>A0A6B3TLZ4</accession>
<dbReference type="EMBL" id="JAAIUV010000003">
    <property type="protein sequence ID" value="NEX77964.1"/>
    <property type="molecule type" value="Genomic_DNA"/>
</dbReference>
<feature type="transmembrane region" description="Helical" evidence="1">
    <location>
        <begin position="255"/>
        <end position="271"/>
    </location>
</feature>
<dbReference type="Proteomes" id="UP000481621">
    <property type="component" value="Unassembled WGS sequence"/>
</dbReference>
<keyword evidence="3" id="KW-1185">Reference proteome</keyword>
<keyword evidence="1" id="KW-0472">Membrane</keyword>
<proteinExistence type="predicted"/>
<name>A0A6B3TLZ4_9BACI</name>
<feature type="transmembrane region" description="Helical" evidence="1">
    <location>
        <begin position="224"/>
        <end position="243"/>
    </location>
</feature>
<sequence>MWEKIEIYFFDIMGLLIPGIVFVTGIIFTSLFLISGQALSDILDVLNKIAFFKIYLKMEEVLKKHIWLFVVFVIFNSYLIGHVIKIMSKVFYWFFSIIFDQFFNKIFSFIISWLWKNIRALISFLKIGDLFKDINPDFKKFVMDFIKSFYKFFHHNLKVIFVFGTEWYEKDNKPLLEESLRIINERYDTNFPTKWYSIYKLSKIIIYHENLKNMNDTFLAKYNFYRSLSFICFLQFTLLIILSFNKELLNDYSDIIINILMIVNLIFWYTFHEKYKRYFKLCGNETLVSIYYHLKTTERKG</sequence>
<dbReference type="AlphaFoldDB" id="A0A6B3TLZ4"/>
<comment type="caution">
    <text evidence="2">The sequence shown here is derived from an EMBL/GenBank/DDBJ whole genome shotgun (WGS) entry which is preliminary data.</text>
</comment>
<evidence type="ECO:0000256" key="1">
    <source>
        <dbReference type="SAM" id="Phobius"/>
    </source>
</evidence>
<organism evidence="2 3">
    <name type="scientific">Neobacillus thermocopriae</name>
    <dbReference type="NCBI Taxonomy" id="1215031"/>
    <lineage>
        <taxon>Bacteria</taxon>
        <taxon>Bacillati</taxon>
        <taxon>Bacillota</taxon>
        <taxon>Bacilli</taxon>
        <taxon>Bacillales</taxon>
        <taxon>Bacillaceae</taxon>
        <taxon>Neobacillus</taxon>
    </lineage>
</organism>
<dbReference type="RefSeq" id="WP_163250491.1">
    <property type="nucleotide sequence ID" value="NZ_JAAIUV010000003.1"/>
</dbReference>
<keyword evidence="1" id="KW-1133">Transmembrane helix</keyword>
<evidence type="ECO:0000313" key="3">
    <source>
        <dbReference type="Proteomes" id="UP000481621"/>
    </source>
</evidence>
<gene>
    <name evidence="2" type="ORF">G4Z05_03550</name>
</gene>
<evidence type="ECO:0000313" key="2">
    <source>
        <dbReference type="EMBL" id="NEX77964.1"/>
    </source>
</evidence>
<protein>
    <submittedName>
        <fullName evidence="2">Uncharacterized protein</fullName>
    </submittedName>
</protein>
<reference evidence="2" key="1">
    <citation type="submission" date="2020-02" db="EMBL/GenBank/DDBJ databases">
        <title>Bacillus sedimentmangrovi sp. nov., isolated from sediment of the mangrove ecosystem.</title>
        <authorList>
            <person name="Liu G."/>
        </authorList>
    </citation>
    <scope>NUCLEOTIDE SEQUENCE [LARGE SCALE GENOMIC DNA]</scope>
    <source>
        <strain evidence="2">SgZ-7</strain>
    </source>
</reference>
<feature type="transmembrane region" description="Helical" evidence="1">
    <location>
        <begin position="12"/>
        <end position="34"/>
    </location>
</feature>
<feature type="transmembrane region" description="Helical" evidence="1">
    <location>
        <begin position="66"/>
        <end position="84"/>
    </location>
</feature>